<dbReference type="GO" id="GO:0046348">
    <property type="term" value="P:amino sugar catabolic process"/>
    <property type="evidence" value="ECO:0007669"/>
    <property type="project" value="InterPro"/>
</dbReference>
<name>A0A506U015_9HYPH</name>
<proteinExistence type="predicted"/>
<dbReference type="CDD" id="cd05007">
    <property type="entry name" value="SIS_Etherase"/>
    <property type="match status" value="1"/>
</dbReference>
<keyword evidence="1" id="KW-0456">Lyase</keyword>
<dbReference type="NCBIfam" id="NF009222">
    <property type="entry name" value="PRK12570.1"/>
    <property type="match status" value="1"/>
</dbReference>
<dbReference type="GO" id="GO:0097367">
    <property type="term" value="F:carbohydrate derivative binding"/>
    <property type="evidence" value="ECO:0007669"/>
    <property type="project" value="InterPro"/>
</dbReference>
<comment type="caution">
    <text evidence="4">The sequence shown here is derived from an EMBL/GenBank/DDBJ whole genome shotgun (WGS) entry which is preliminary data.</text>
</comment>
<feature type="domain" description="SIS" evidence="3">
    <location>
        <begin position="58"/>
        <end position="222"/>
    </location>
</feature>
<dbReference type="InterPro" id="IPR040190">
    <property type="entry name" value="MURQ/GCKR"/>
</dbReference>
<evidence type="ECO:0000256" key="1">
    <source>
        <dbReference type="ARBA" id="ARBA00023239"/>
    </source>
</evidence>
<dbReference type="GO" id="GO:0016803">
    <property type="term" value="F:ether hydrolase activity"/>
    <property type="evidence" value="ECO:0007669"/>
    <property type="project" value="TreeGrafter"/>
</dbReference>
<gene>
    <name evidence="4" type="ORF">FJU11_15305</name>
</gene>
<organism evidence="4 5">
    <name type="scientific">Pararhizobium mangrovi</name>
    <dbReference type="NCBI Taxonomy" id="2590452"/>
    <lineage>
        <taxon>Bacteria</taxon>
        <taxon>Pseudomonadati</taxon>
        <taxon>Pseudomonadota</taxon>
        <taxon>Alphaproteobacteria</taxon>
        <taxon>Hyphomicrobiales</taxon>
        <taxon>Rhizobiaceae</taxon>
        <taxon>Rhizobium/Agrobacterium group</taxon>
        <taxon>Pararhizobium</taxon>
    </lineage>
</organism>
<dbReference type="InterPro" id="IPR005488">
    <property type="entry name" value="Etherase_MurQ"/>
</dbReference>
<dbReference type="PANTHER" id="PTHR10088:SF4">
    <property type="entry name" value="GLUCOKINASE REGULATORY PROTEIN"/>
    <property type="match status" value="1"/>
</dbReference>
<protein>
    <submittedName>
        <fullName evidence="4">N-acetylmuramic acid 6-phosphate etherase</fullName>
    </submittedName>
</protein>
<dbReference type="Gene3D" id="1.10.8.1080">
    <property type="match status" value="1"/>
</dbReference>
<evidence type="ECO:0000256" key="2">
    <source>
        <dbReference type="ARBA" id="ARBA00023277"/>
    </source>
</evidence>
<keyword evidence="2" id="KW-0119">Carbohydrate metabolism</keyword>
<sequence length="303" mass="31394">MSDDEPNAVATESANARYGSLERLEGEALTNALLEGQNTAFTAIADAVPALTRVIERASKRLRSGNGRIVYVGAGTSGRIAVQDGAELHPTFNWPMERLVFLLAGGSESLMVAREGAEDDIEAGANGIADMACGPDDVVFALAASGTTPYTIAAVEAAKRAGALTVGIANNKGSPLAATSEEAIELSTGAEVLAGSTRMAAGTSQKIALNILSTGIMVRLNKVYRGRMVDMRTTNAKLRRRAVAMVMDLAGCDADGAERALETTKYDLKTAILVAHGHALSQAKAMLVECDGDLGAALGEARA</sequence>
<dbReference type="EMBL" id="VHLH01000032">
    <property type="protein sequence ID" value="TPW26315.1"/>
    <property type="molecule type" value="Genomic_DNA"/>
</dbReference>
<reference evidence="4 5" key="1">
    <citation type="submission" date="2019-06" db="EMBL/GenBank/DDBJ databases">
        <authorList>
            <person name="Li M."/>
        </authorList>
    </citation>
    <scope>NUCLEOTIDE SEQUENCE [LARGE SCALE GENOMIC DNA]</scope>
    <source>
        <strain evidence="4 5">BGMRC6574</strain>
    </source>
</reference>
<dbReference type="RefSeq" id="WP_141167947.1">
    <property type="nucleotide sequence ID" value="NZ_VHLH01000032.1"/>
</dbReference>
<evidence type="ECO:0000259" key="3">
    <source>
        <dbReference type="PROSITE" id="PS51464"/>
    </source>
</evidence>
<dbReference type="NCBIfam" id="NF003915">
    <property type="entry name" value="PRK05441.1"/>
    <property type="match status" value="1"/>
</dbReference>
<dbReference type="Pfam" id="PF22645">
    <property type="entry name" value="GKRP_SIS_N"/>
    <property type="match status" value="1"/>
</dbReference>
<dbReference type="AlphaFoldDB" id="A0A506U015"/>
<evidence type="ECO:0000313" key="5">
    <source>
        <dbReference type="Proteomes" id="UP000320314"/>
    </source>
</evidence>
<dbReference type="SUPFAM" id="SSF53697">
    <property type="entry name" value="SIS domain"/>
    <property type="match status" value="1"/>
</dbReference>
<dbReference type="Gene3D" id="3.40.50.10490">
    <property type="entry name" value="Glucose-6-phosphate isomerase like protein, domain 1"/>
    <property type="match status" value="1"/>
</dbReference>
<dbReference type="InterPro" id="IPR046348">
    <property type="entry name" value="SIS_dom_sf"/>
</dbReference>
<dbReference type="OrthoDB" id="9813395at2"/>
<dbReference type="GO" id="GO:0016835">
    <property type="term" value="F:carbon-oxygen lyase activity"/>
    <property type="evidence" value="ECO:0007669"/>
    <property type="project" value="InterPro"/>
</dbReference>
<dbReference type="GO" id="GO:0009254">
    <property type="term" value="P:peptidoglycan turnover"/>
    <property type="evidence" value="ECO:0007669"/>
    <property type="project" value="TreeGrafter"/>
</dbReference>
<evidence type="ECO:0000313" key="4">
    <source>
        <dbReference type="EMBL" id="TPW26315.1"/>
    </source>
</evidence>
<dbReference type="PROSITE" id="PS51464">
    <property type="entry name" value="SIS"/>
    <property type="match status" value="1"/>
</dbReference>
<keyword evidence="5" id="KW-1185">Reference proteome</keyword>
<accession>A0A506U015</accession>
<dbReference type="PANTHER" id="PTHR10088">
    <property type="entry name" value="GLUCOKINASE REGULATORY PROTEIN"/>
    <property type="match status" value="1"/>
</dbReference>
<dbReference type="InterPro" id="IPR001347">
    <property type="entry name" value="SIS_dom"/>
</dbReference>
<dbReference type="Proteomes" id="UP000320314">
    <property type="component" value="Unassembled WGS sequence"/>
</dbReference>